<name>A0A554XA07_9BURK</name>
<accession>A0A554XA07</accession>
<sequence>MLQWGWPRRWFVQRARLRPGAVADDWFVATLDYDGLCVTLQACMASARPAPRWVIHGTLGSYVAHEWDPQETQLKAGARPGEAGWGWLARPGELWLSPDGVTAPSVPQPVPGCAGDYRMFYAQLRDALAGRGDVPVSGAQIRQTMRALAMGCQDDASM</sequence>
<dbReference type="PANTHER" id="PTHR43708">
    <property type="entry name" value="CONSERVED EXPRESSED OXIDOREDUCTASE (EUROFUNG)"/>
    <property type="match status" value="1"/>
</dbReference>
<feature type="domain" description="Gfo/Idh/MocA-like oxidoreductase C-terminal" evidence="3">
    <location>
        <begin position="15"/>
        <end position="150"/>
    </location>
</feature>
<evidence type="ECO:0000259" key="3">
    <source>
        <dbReference type="Pfam" id="PF02894"/>
    </source>
</evidence>
<dbReference type="InterPro" id="IPR004104">
    <property type="entry name" value="Gfo/Idh/MocA-like_OxRdtase_C"/>
</dbReference>
<dbReference type="Gene3D" id="3.30.360.10">
    <property type="entry name" value="Dihydrodipicolinate Reductase, domain 2"/>
    <property type="match status" value="1"/>
</dbReference>
<dbReference type="Proteomes" id="UP000317763">
    <property type="component" value="Unassembled WGS sequence"/>
</dbReference>
<dbReference type="GO" id="GO:0016491">
    <property type="term" value="F:oxidoreductase activity"/>
    <property type="evidence" value="ECO:0007669"/>
    <property type="project" value="UniProtKB-KW"/>
</dbReference>
<evidence type="ECO:0000313" key="4">
    <source>
        <dbReference type="EMBL" id="TSE32653.1"/>
    </source>
</evidence>
<evidence type="ECO:0000256" key="1">
    <source>
        <dbReference type="ARBA" id="ARBA00010928"/>
    </source>
</evidence>
<keyword evidence="5" id="KW-1185">Reference proteome</keyword>
<protein>
    <submittedName>
        <fullName evidence="4">Putative oxidoreductase YhhX</fullName>
        <ecNumber evidence="4">1.-.-.-</ecNumber>
    </submittedName>
</protein>
<comment type="caution">
    <text evidence="4">The sequence shown here is derived from an EMBL/GenBank/DDBJ whole genome shotgun (WGS) entry which is preliminary data.</text>
</comment>
<proteinExistence type="inferred from homology"/>
<dbReference type="InterPro" id="IPR051317">
    <property type="entry name" value="Gfo/Idh/MocA_oxidoreduct"/>
</dbReference>
<evidence type="ECO:0000256" key="2">
    <source>
        <dbReference type="ARBA" id="ARBA00023002"/>
    </source>
</evidence>
<keyword evidence="2 4" id="KW-0560">Oxidoreductase</keyword>
<dbReference type="STRING" id="307486.GCA_000807215_01095"/>
<organism evidence="4 5">
    <name type="scientific">Tepidimonas taiwanensis</name>
    <dbReference type="NCBI Taxonomy" id="307486"/>
    <lineage>
        <taxon>Bacteria</taxon>
        <taxon>Pseudomonadati</taxon>
        <taxon>Pseudomonadota</taxon>
        <taxon>Betaproteobacteria</taxon>
        <taxon>Burkholderiales</taxon>
        <taxon>Tepidimonas</taxon>
    </lineage>
</organism>
<dbReference type="PANTHER" id="PTHR43708:SF5">
    <property type="entry name" value="CONSERVED EXPRESSED OXIDOREDUCTASE (EUROFUNG)-RELATED"/>
    <property type="match status" value="1"/>
</dbReference>
<reference evidence="4 5" key="1">
    <citation type="submission" date="2019-07" db="EMBL/GenBank/DDBJ databases">
        <title>Tepidimonas taiwanensis I1-1 draft genome.</title>
        <authorList>
            <person name="Da Costa M.S."/>
            <person name="Froufe H.J.C."/>
            <person name="Egas C."/>
            <person name="Albuquerque L."/>
        </authorList>
    </citation>
    <scope>NUCLEOTIDE SEQUENCE [LARGE SCALE GENOMIC DNA]</scope>
    <source>
        <strain evidence="4 5">I1-1</strain>
    </source>
</reference>
<dbReference type="Gene3D" id="3.40.50.720">
    <property type="entry name" value="NAD(P)-binding Rossmann-like Domain"/>
    <property type="match status" value="1"/>
</dbReference>
<dbReference type="SUPFAM" id="SSF55347">
    <property type="entry name" value="Glyceraldehyde-3-phosphate dehydrogenase-like, C-terminal domain"/>
    <property type="match status" value="1"/>
</dbReference>
<gene>
    <name evidence="4" type="primary">yhhX</name>
    <name evidence="4" type="ORF">Ttaiw_00975</name>
</gene>
<dbReference type="AlphaFoldDB" id="A0A554XA07"/>
<evidence type="ECO:0000313" key="5">
    <source>
        <dbReference type="Proteomes" id="UP000317763"/>
    </source>
</evidence>
<dbReference type="EMBL" id="VJOM01000008">
    <property type="protein sequence ID" value="TSE32653.1"/>
    <property type="molecule type" value="Genomic_DNA"/>
</dbReference>
<dbReference type="Pfam" id="PF02894">
    <property type="entry name" value="GFO_IDH_MocA_C"/>
    <property type="match status" value="1"/>
</dbReference>
<comment type="similarity">
    <text evidence="1">Belongs to the Gfo/Idh/MocA family.</text>
</comment>
<dbReference type="EC" id="1.-.-.-" evidence="4"/>